<keyword evidence="8 10" id="KW-0472">Membrane</keyword>
<dbReference type="SUPFAM" id="SSF103506">
    <property type="entry name" value="Mitochondrial carrier"/>
    <property type="match status" value="1"/>
</dbReference>
<evidence type="ECO:0000256" key="9">
    <source>
        <dbReference type="SAM" id="MobiDB-lite"/>
    </source>
</evidence>
<evidence type="ECO:0000313" key="12">
    <source>
        <dbReference type="Proteomes" id="UP000053611"/>
    </source>
</evidence>
<evidence type="ECO:0000313" key="11">
    <source>
        <dbReference type="EMBL" id="KLT41636.1"/>
    </source>
</evidence>
<dbReference type="Pfam" id="PF00153">
    <property type="entry name" value="Mito_carr"/>
    <property type="match status" value="1"/>
</dbReference>
<evidence type="ECO:0000256" key="3">
    <source>
        <dbReference type="ARBA" id="ARBA00022448"/>
    </source>
</evidence>
<dbReference type="InterPro" id="IPR023395">
    <property type="entry name" value="MCP_dom_sf"/>
</dbReference>
<evidence type="ECO:0000256" key="4">
    <source>
        <dbReference type="ARBA" id="ARBA00022692"/>
    </source>
</evidence>
<keyword evidence="3" id="KW-0813">Transport</keyword>
<organism evidence="11 12">
    <name type="scientific">Cutaneotrichosporon oleaginosum</name>
    <dbReference type="NCBI Taxonomy" id="879819"/>
    <lineage>
        <taxon>Eukaryota</taxon>
        <taxon>Fungi</taxon>
        <taxon>Dikarya</taxon>
        <taxon>Basidiomycota</taxon>
        <taxon>Agaricomycotina</taxon>
        <taxon>Tremellomycetes</taxon>
        <taxon>Trichosporonales</taxon>
        <taxon>Trichosporonaceae</taxon>
        <taxon>Cutaneotrichosporon</taxon>
    </lineage>
</organism>
<keyword evidence="5" id="KW-0677">Repeat</keyword>
<keyword evidence="7" id="KW-0496">Mitochondrion</keyword>
<dbReference type="OrthoDB" id="3364892at2759"/>
<dbReference type="GeneID" id="28984071"/>
<dbReference type="EMBL" id="KQ087215">
    <property type="protein sequence ID" value="KLT41636.1"/>
    <property type="molecule type" value="Genomic_DNA"/>
</dbReference>
<dbReference type="GO" id="GO:0031966">
    <property type="term" value="C:mitochondrial membrane"/>
    <property type="evidence" value="ECO:0007669"/>
    <property type="project" value="UniProtKB-SubCell"/>
</dbReference>
<accession>A0A0J0XKK2</accession>
<evidence type="ECO:0000256" key="8">
    <source>
        <dbReference type="ARBA" id="ARBA00023136"/>
    </source>
</evidence>
<keyword evidence="12" id="KW-1185">Reference proteome</keyword>
<dbReference type="Proteomes" id="UP000053611">
    <property type="component" value="Unassembled WGS sequence"/>
</dbReference>
<feature type="transmembrane region" description="Helical" evidence="10">
    <location>
        <begin position="135"/>
        <end position="156"/>
    </location>
</feature>
<comment type="subcellular location">
    <subcellularLocation>
        <location evidence="1">Mitochondrion membrane</location>
        <topology evidence="1">Multi-pass membrane protein</topology>
    </subcellularLocation>
</comment>
<sequence>MTTTATPRADSRRQPAFSPSGRSLSSATPGLPGKAAALTAYPNAPLDYGPATASLVHKQGEEVAISQPNKATSAGAAFTRSLLLFIGFMFRRPSKLFRPNRLDTWAGLRRLAESADQNLSPTFVRGILKLKGGPMILAVSLLPPLLVNTTLGFLLFSSHSFFSLSLARLPYFQRGAECDPEDEDDLINFTRLRDPLGDIDGDYGDKVEGTPDEEEITLETILRGPKIIPKHPTLLSAIAGAGAGVIQGAAFTPIENVVRLIQQSAQSLTAAAARFLHLPTPQSVQVLGPAPSSPVEALRTFFAHDTWHKSRQWWTGWRWAVARDAASYSVFFATFDITRRVGLRVKSVMSRRAGGPVDGSARDAEDEAAELRAAAAAPPSQTPTSARLAQALTIVTGGVVAAHFAEISGRPFRACQRYASTAKAERIRLQAAGKAVPSRYLHPVKYVWQTHGLHGFMHRDEAPLAAKHKAEAKATGPLRVVARAAGRVVWRVASVGPWGVGFLVFAWIGGEV</sequence>
<keyword evidence="4 10" id="KW-0812">Transmembrane</keyword>
<evidence type="ECO:0000256" key="5">
    <source>
        <dbReference type="ARBA" id="ARBA00022737"/>
    </source>
</evidence>
<evidence type="ECO:0000256" key="6">
    <source>
        <dbReference type="ARBA" id="ARBA00022989"/>
    </source>
</evidence>
<evidence type="ECO:0000256" key="7">
    <source>
        <dbReference type="ARBA" id="ARBA00023128"/>
    </source>
</evidence>
<comment type="similarity">
    <text evidence="2">Belongs to the mitochondrial carrier (TC 2.A.29) family.</text>
</comment>
<dbReference type="PANTHER" id="PTHR45624:SF9">
    <property type="entry name" value="CARRIER PROTEIN, PUTATIVE (AFU_ORTHOLOGUE AFUA_4G06390)-RELATED"/>
    <property type="match status" value="1"/>
</dbReference>
<dbReference type="InterPro" id="IPR050567">
    <property type="entry name" value="Mitochondrial_Carrier"/>
</dbReference>
<evidence type="ECO:0000256" key="2">
    <source>
        <dbReference type="ARBA" id="ARBA00006375"/>
    </source>
</evidence>
<reference evidence="11 12" key="1">
    <citation type="submission" date="2015-03" db="EMBL/GenBank/DDBJ databases">
        <title>Genomics and transcriptomics of the oil-accumulating basidiomycete yeast T. oleaginosus allow insights into substrate utilization and the diverse evolutionary trajectories of mating systems in fungi.</title>
        <authorList>
            <consortium name="DOE Joint Genome Institute"/>
            <person name="Kourist R."/>
            <person name="Kracht O."/>
            <person name="Bracharz F."/>
            <person name="Lipzen A."/>
            <person name="Nolan M."/>
            <person name="Ohm R."/>
            <person name="Grigoriev I."/>
            <person name="Sun S."/>
            <person name="Heitman J."/>
            <person name="Bruck T."/>
            <person name="Nowrousian M."/>
        </authorList>
    </citation>
    <scope>NUCLEOTIDE SEQUENCE [LARGE SCALE GENOMIC DNA]</scope>
    <source>
        <strain evidence="11 12">IBC0246</strain>
    </source>
</reference>
<dbReference type="AlphaFoldDB" id="A0A0J0XKK2"/>
<evidence type="ECO:0000256" key="1">
    <source>
        <dbReference type="ARBA" id="ARBA00004225"/>
    </source>
</evidence>
<dbReference type="InterPro" id="IPR018108">
    <property type="entry name" value="MCP_transmembrane"/>
</dbReference>
<dbReference type="STRING" id="879819.A0A0J0XKK2"/>
<keyword evidence="6 10" id="KW-1133">Transmembrane helix</keyword>
<evidence type="ECO:0000256" key="10">
    <source>
        <dbReference type="SAM" id="Phobius"/>
    </source>
</evidence>
<name>A0A0J0XKK2_9TREE</name>
<dbReference type="PANTHER" id="PTHR45624">
    <property type="entry name" value="MITOCHONDRIAL BASIC AMINO ACIDS TRANSPORTER-RELATED"/>
    <property type="match status" value="1"/>
</dbReference>
<dbReference type="Gene3D" id="1.50.40.10">
    <property type="entry name" value="Mitochondrial carrier domain"/>
    <property type="match status" value="1"/>
</dbReference>
<proteinExistence type="inferred from homology"/>
<dbReference type="RefSeq" id="XP_018278127.1">
    <property type="nucleotide sequence ID" value="XM_018423468.1"/>
</dbReference>
<dbReference type="GO" id="GO:0022857">
    <property type="term" value="F:transmembrane transporter activity"/>
    <property type="evidence" value="ECO:0007669"/>
    <property type="project" value="TreeGrafter"/>
</dbReference>
<gene>
    <name evidence="11" type="ORF">CC85DRAFT_286289</name>
</gene>
<protein>
    <recommendedName>
        <fullName evidence="13">Mitochondrial carrier</fullName>
    </recommendedName>
</protein>
<feature type="region of interest" description="Disordered" evidence="9">
    <location>
        <begin position="1"/>
        <end position="31"/>
    </location>
</feature>
<evidence type="ECO:0008006" key="13">
    <source>
        <dbReference type="Google" id="ProtNLM"/>
    </source>
</evidence>